<keyword evidence="5" id="KW-1185">Reference proteome</keyword>
<evidence type="ECO:0000256" key="1">
    <source>
        <dbReference type="ARBA" id="ARBA00023015"/>
    </source>
</evidence>
<dbReference type="Pfam" id="PF00455">
    <property type="entry name" value="DeoRC"/>
    <property type="match status" value="1"/>
</dbReference>
<dbReference type="Gene3D" id="3.40.50.1360">
    <property type="match status" value="1"/>
</dbReference>
<keyword evidence="1" id="KW-0805">Transcription regulation</keyword>
<evidence type="ECO:0000256" key="2">
    <source>
        <dbReference type="ARBA" id="ARBA00023163"/>
    </source>
</evidence>
<keyword evidence="2" id="KW-0804">Transcription</keyword>
<dbReference type="InterPro" id="IPR014036">
    <property type="entry name" value="DeoR-like_C"/>
</dbReference>
<gene>
    <name evidence="4" type="primary">lacR</name>
    <name evidence="4" type="ORF">GCM10007932_46190</name>
</gene>
<dbReference type="EMBL" id="BSNX01000067">
    <property type="protein sequence ID" value="GLQ75257.1"/>
    <property type="molecule type" value="Genomic_DNA"/>
</dbReference>
<evidence type="ECO:0000313" key="5">
    <source>
        <dbReference type="Proteomes" id="UP001156690"/>
    </source>
</evidence>
<reference evidence="5" key="1">
    <citation type="journal article" date="2019" name="Int. J. Syst. Evol. Microbiol.">
        <title>The Global Catalogue of Microorganisms (GCM) 10K type strain sequencing project: providing services to taxonomists for standard genome sequencing and annotation.</title>
        <authorList>
            <consortium name="The Broad Institute Genomics Platform"/>
            <consortium name="The Broad Institute Genome Sequencing Center for Infectious Disease"/>
            <person name="Wu L."/>
            <person name="Ma J."/>
        </authorList>
    </citation>
    <scope>NUCLEOTIDE SEQUENCE [LARGE SCALE GENOMIC DNA]</scope>
    <source>
        <strain evidence="5">NBRC 15640</strain>
    </source>
</reference>
<dbReference type="Pfam" id="PF08220">
    <property type="entry name" value="HTH_DeoR"/>
    <property type="match status" value="1"/>
</dbReference>
<proteinExistence type="predicted"/>
<dbReference type="InterPro" id="IPR036388">
    <property type="entry name" value="WH-like_DNA-bd_sf"/>
</dbReference>
<dbReference type="PANTHER" id="PTHR30363:SF44">
    <property type="entry name" value="AGA OPERON TRANSCRIPTIONAL REPRESSOR-RELATED"/>
    <property type="match status" value="1"/>
</dbReference>
<accession>A0AAV5NYY7</accession>
<dbReference type="SMART" id="SM01134">
    <property type="entry name" value="DeoRC"/>
    <property type="match status" value="1"/>
</dbReference>
<dbReference type="GO" id="GO:0003700">
    <property type="term" value="F:DNA-binding transcription factor activity"/>
    <property type="evidence" value="ECO:0007669"/>
    <property type="project" value="InterPro"/>
</dbReference>
<dbReference type="SUPFAM" id="SSF100950">
    <property type="entry name" value="NagB/RpiA/CoA transferase-like"/>
    <property type="match status" value="1"/>
</dbReference>
<dbReference type="InterPro" id="IPR037171">
    <property type="entry name" value="NagB/RpiA_transferase-like"/>
</dbReference>
<organism evidence="4 5">
    <name type="scientific">Vibrio penaeicida</name>
    <dbReference type="NCBI Taxonomy" id="104609"/>
    <lineage>
        <taxon>Bacteria</taxon>
        <taxon>Pseudomonadati</taxon>
        <taxon>Pseudomonadota</taxon>
        <taxon>Gammaproteobacteria</taxon>
        <taxon>Vibrionales</taxon>
        <taxon>Vibrionaceae</taxon>
        <taxon>Vibrio</taxon>
    </lineage>
</organism>
<comment type="caution">
    <text evidence="4">The sequence shown here is derived from an EMBL/GenBank/DDBJ whole genome shotgun (WGS) entry which is preliminary data.</text>
</comment>
<protein>
    <submittedName>
        <fullName evidence="4">DeoR family transcriptional regulator</fullName>
    </submittedName>
</protein>
<dbReference type="InterPro" id="IPR050313">
    <property type="entry name" value="Carb_Metab_HTH_regulators"/>
</dbReference>
<feature type="domain" description="HTH deoR-type" evidence="3">
    <location>
        <begin position="13"/>
        <end position="68"/>
    </location>
</feature>
<evidence type="ECO:0000259" key="3">
    <source>
        <dbReference type="PROSITE" id="PS51000"/>
    </source>
</evidence>
<sequence length="268" mass="29575">MSRGDVSEETMLPEQRQSRILQIIRKNGVAKNAQLAKQFGVNIATIRRDFTTFEKQGLVTVVYGGAKLKSESIAPSPYESEITLEEKQNIHLTTKQTIAQKAAALIKSNESIGLNAGSTVPMILDYLSDDVQHLSVTTLALNIAEKAVRLPIVDLFVPGGHYRNTSHALSGTVTEQALASINLDRGFFGASAIDLNAGWTHPAHAEVPSNQMMLRQARKKYLVCDSSKLGRINFSKVSDLTVFDAFIVDDDFPLEYRRWAEENGIEVI</sequence>
<dbReference type="InterPro" id="IPR036390">
    <property type="entry name" value="WH_DNA-bd_sf"/>
</dbReference>
<dbReference type="PROSITE" id="PS51000">
    <property type="entry name" value="HTH_DEOR_2"/>
    <property type="match status" value="1"/>
</dbReference>
<dbReference type="RefSeq" id="WP_185829867.1">
    <property type="nucleotide sequence ID" value="NZ_AP025144.1"/>
</dbReference>
<dbReference type="SMART" id="SM00420">
    <property type="entry name" value="HTH_DEOR"/>
    <property type="match status" value="1"/>
</dbReference>
<dbReference type="SUPFAM" id="SSF46785">
    <property type="entry name" value="Winged helix' DNA-binding domain"/>
    <property type="match status" value="1"/>
</dbReference>
<dbReference type="AlphaFoldDB" id="A0AAV5NYY7"/>
<evidence type="ECO:0000313" key="4">
    <source>
        <dbReference type="EMBL" id="GLQ75257.1"/>
    </source>
</evidence>
<name>A0AAV5NYY7_9VIBR</name>
<dbReference type="Gene3D" id="1.10.10.10">
    <property type="entry name" value="Winged helix-like DNA-binding domain superfamily/Winged helix DNA-binding domain"/>
    <property type="match status" value="1"/>
</dbReference>
<dbReference type="Proteomes" id="UP001156690">
    <property type="component" value="Unassembled WGS sequence"/>
</dbReference>
<dbReference type="InterPro" id="IPR001034">
    <property type="entry name" value="DeoR_HTH"/>
</dbReference>
<dbReference type="PANTHER" id="PTHR30363">
    <property type="entry name" value="HTH-TYPE TRANSCRIPTIONAL REGULATOR SRLR-RELATED"/>
    <property type="match status" value="1"/>
</dbReference>